<gene>
    <name evidence="3" type="ORF">CW362_11070</name>
</gene>
<evidence type="ECO:0000313" key="3">
    <source>
        <dbReference type="EMBL" id="PKT73048.1"/>
    </source>
</evidence>
<dbReference type="EMBL" id="PJOS01000015">
    <property type="protein sequence ID" value="PKT73048.1"/>
    <property type="molecule type" value="Genomic_DNA"/>
</dbReference>
<proteinExistence type="predicted"/>
<evidence type="ECO:0000313" key="4">
    <source>
        <dbReference type="Proteomes" id="UP000236178"/>
    </source>
</evidence>
<evidence type="ECO:0008006" key="5">
    <source>
        <dbReference type="Google" id="ProtNLM"/>
    </source>
</evidence>
<keyword evidence="2" id="KW-0732">Signal</keyword>
<dbReference type="OrthoDB" id="5242394at2"/>
<evidence type="ECO:0000256" key="1">
    <source>
        <dbReference type="SAM" id="MobiDB-lite"/>
    </source>
</evidence>
<dbReference type="AlphaFoldDB" id="A0A2I0ST00"/>
<dbReference type="RefSeq" id="WP_103549207.1">
    <property type="nucleotide sequence ID" value="NZ_JBHJSK010000012.1"/>
</dbReference>
<feature type="signal peptide" evidence="2">
    <location>
        <begin position="1"/>
        <end position="29"/>
    </location>
</feature>
<keyword evidence="4" id="KW-1185">Reference proteome</keyword>
<evidence type="ECO:0000256" key="2">
    <source>
        <dbReference type="SAM" id="SignalP"/>
    </source>
</evidence>
<comment type="caution">
    <text evidence="3">The sequence shown here is derived from an EMBL/GenBank/DDBJ whole genome shotgun (WGS) entry which is preliminary data.</text>
</comment>
<sequence>MARSSSGIVAGLTVAALAAVGFLAFQASANVPDTLGDKPGVNTPVKSSAPEAPKAPKAKKDPAALPAPSGTGARVVYSLGADRVWLVGAGNKVKRSFAVTPGTVDPAAGTYAVTSRTGSAPGSDGTQIEHIVRFTLVDGVAIGFSSAVNGSTEAPDPEKKLGGVRSSRADGNAMWAFATVGAKVVVIK</sequence>
<organism evidence="3 4">
    <name type="scientific">Streptomyces populi</name>
    <dbReference type="NCBI Taxonomy" id="2058924"/>
    <lineage>
        <taxon>Bacteria</taxon>
        <taxon>Bacillati</taxon>
        <taxon>Actinomycetota</taxon>
        <taxon>Actinomycetes</taxon>
        <taxon>Kitasatosporales</taxon>
        <taxon>Streptomycetaceae</taxon>
        <taxon>Streptomyces</taxon>
    </lineage>
</organism>
<accession>A0A2I0ST00</accession>
<feature type="region of interest" description="Disordered" evidence="1">
    <location>
        <begin position="33"/>
        <end position="69"/>
    </location>
</feature>
<dbReference type="Proteomes" id="UP000236178">
    <property type="component" value="Unassembled WGS sequence"/>
</dbReference>
<reference evidence="3 4" key="1">
    <citation type="submission" date="2017-12" db="EMBL/GenBank/DDBJ databases">
        <title>Streptomyces populusis sp. nov., a novel endophytic actinobacterium isolated from stems of Populus adenopoda Maxim.</title>
        <authorList>
            <person name="Wang Z."/>
        </authorList>
    </citation>
    <scope>NUCLEOTIDE SEQUENCE [LARGE SCALE GENOMIC DNA]</scope>
    <source>
        <strain evidence="3 4">A249</strain>
    </source>
</reference>
<name>A0A2I0ST00_9ACTN</name>
<protein>
    <recommendedName>
        <fullName evidence="5">L,D-transpeptidase</fullName>
    </recommendedName>
</protein>
<feature type="chain" id="PRO_5014148724" description="L,D-transpeptidase" evidence="2">
    <location>
        <begin position="30"/>
        <end position="188"/>
    </location>
</feature>